<dbReference type="GO" id="GO:0010181">
    <property type="term" value="F:FMN binding"/>
    <property type="evidence" value="ECO:0007669"/>
    <property type="project" value="InterPro"/>
</dbReference>
<organism evidence="2 3">
    <name type="scientific">Amycolatopsis thailandensis</name>
    <dbReference type="NCBI Taxonomy" id="589330"/>
    <lineage>
        <taxon>Bacteria</taxon>
        <taxon>Bacillati</taxon>
        <taxon>Actinomycetota</taxon>
        <taxon>Actinomycetes</taxon>
        <taxon>Pseudonocardiales</taxon>
        <taxon>Pseudonocardiaceae</taxon>
        <taxon>Amycolatopsis</taxon>
    </lineage>
</organism>
<keyword evidence="3" id="KW-1185">Reference proteome</keyword>
<gene>
    <name evidence="2" type="ORF">CFP71_30370</name>
</gene>
<dbReference type="Proteomes" id="UP000215223">
    <property type="component" value="Unassembled WGS sequence"/>
</dbReference>
<evidence type="ECO:0000259" key="1">
    <source>
        <dbReference type="PROSITE" id="PS50902"/>
    </source>
</evidence>
<dbReference type="Gene3D" id="3.40.50.360">
    <property type="match status" value="1"/>
</dbReference>
<sequence>MRVMLVYESMFGNTERVAKAVGDGLMPFAEVSVVNVDDARSAPDTDLLVAGGPTHVHGLSWPSSRNEAGRQAEDDVRSSTGLREWLGTLNRVSGGRPVATFDTRLGKPRWLTGSAAVTAARRLRRLGFVPLVPAESFFVEMDGQRTVLRTGEVERAREWGAALGRRFVAAPKIG</sequence>
<dbReference type="RefSeq" id="WP_093937387.1">
    <property type="nucleotide sequence ID" value="NZ_JBHUSO010000007.1"/>
</dbReference>
<evidence type="ECO:0000313" key="3">
    <source>
        <dbReference type="Proteomes" id="UP000215223"/>
    </source>
</evidence>
<proteinExistence type="predicted"/>
<dbReference type="InterPro" id="IPR001226">
    <property type="entry name" value="Flavodoxin_CS"/>
</dbReference>
<dbReference type="PROSITE" id="PS50902">
    <property type="entry name" value="FLAVODOXIN_LIKE"/>
    <property type="match status" value="1"/>
</dbReference>
<dbReference type="SUPFAM" id="SSF52218">
    <property type="entry name" value="Flavoproteins"/>
    <property type="match status" value="1"/>
</dbReference>
<reference evidence="2 3" key="1">
    <citation type="submission" date="2017-07" db="EMBL/GenBank/DDBJ databases">
        <title>Amycolatopsis thailandensis Genome sequencing and assembly.</title>
        <authorList>
            <person name="Kaur N."/>
            <person name="Mayilraj S."/>
        </authorList>
    </citation>
    <scope>NUCLEOTIDE SEQUENCE [LARGE SCALE GENOMIC DNA]</scope>
    <source>
        <strain evidence="2 3">JCM 16380</strain>
    </source>
</reference>
<dbReference type="PROSITE" id="PS00201">
    <property type="entry name" value="FLAVODOXIN"/>
    <property type="match status" value="1"/>
</dbReference>
<protein>
    <submittedName>
        <fullName evidence="2">Flavodoxin</fullName>
    </submittedName>
</protein>
<accession>A0A229RRW1</accession>
<dbReference type="OrthoDB" id="3253043at2"/>
<dbReference type="InterPro" id="IPR029039">
    <property type="entry name" value="Flavoprotein-like_sf"/>
</dbReference>
<evidence type="ECO:0000313" key="2">
    <source>
        <dbReference type="EMBL" id="OXM49402.1"/>
    </source>
</evidence>
<dbReference type="InterPro" id="IPR008254">
    <property type="entry name" value="Flavodoxin/NO_synth"/>
</dbReference>
<dbReference type="GO" id="GO:0009055">
    <property type="term" value="F:electron transfer activity"/>
    <property type="evidence" value="ECO:0007669"/>
    <property type="project" value="InterPro"/>
</dbReference>
<comment type="caution">
    <text evidence="2">The sequence shown here is derived from an EMBL/GenBank/DDBJ whole genome shotgun (WGS) entry which is preliminary data.</text>
</comment>
<feature type="domain" description="Flavodoxin-like" evidence="1">
    <location>
        <begin position="3"/>
        <end position="164"/>
    </location>
</feature>
<dbReference type="Pfam" id="PF00258">
    <property type="entry name" value="Flavodoxin_1"/>
    <property type="match status" value="1"/>
</dbReference>
<name>A0A229RRW1_9PSEU</name>
<dbReference type="AlphaFoldDB" id="A0A229RRW1"/>
<dbReference type="EMBL" id="NMQT01000112">
    <property type="protein sequence ID" value="OXM49402.1"/>
    <property type="molecule type" value="Genomic_DNA"/>
</dbReference>